<evidence type="ECO:0000313" key="1">
    <source>
        <dbReference type="EMBL" id="NUB18743.1"/>
    </source>
</evidence>
<organism evidence="1 2">
    <name type="scientific">Azospirillum formosense</name>
    <dbReference type="NCBI Taxonomy" id="861533"/>
    <lineage>
        <taxon>Bacteria</taxon>
        <taxon>Pseudomonadati</taxon>
        <taxon>Pseudomonadota</taxon>
        <taxon>Alphaproteobacteria</taxon>
        <taxon>Rhodospirillales</taxon>
        <taxon>Azospirillaceae</taxon>
        <taxon>Azospirillum</taxon>
    </lineage>
</organism>
<sequence>MHTKDGLRAVRQGKPITPASVKRYLGSKFGEDLEEVRQAMTVLAHSLPAADLARQAFRLYEAFRPEVEAGTAGWGAEGELDLAKLALAARS</sequence>
<comment type="caution">
    <text evidence="1">The sequence shown here is derived from an EMBL/GenBank/DDBJ whole genome shotgun (WGS) entry which is preliminary data.</text>
</comment>
<keyword evidence="2" id="KW-1185">Reference proteome</keyword>
<gene>
    <name evidence="1" type="ORF">GBZ26_05860</name>
</gene>
<protein>
    <submittedName>
        <fullName evidence="1">Uncharacterized protein</fullName>
    </submittedName>
</protein>
<evidence type="ECO:0000313" key="2">
    <source>
        <dbReference type="Proteomes" id="UP000639419"/>
    </source>
</evidence>
<accession>A0ABX2KQ25</accession>
<dbReference type="Proteomes" id="UP000639419">
    <property type="component" value="Unassembled WGS sequence"/>
</dbReference>
<name>A0ABX2KQ25_9PROT</name>
<proteinExistence type="predicted"/>
<dbReference type="RefSeq" id="WP_174438024.1">
    <property type="nucleotide sequence ID" value="NZ_BAABCC010000002.1"/>
</dbReference>
<reference evidence="1 2" key="1">
    <citation type="submission" date="2019-10" db="EMBL/GenBank/DDBJ databases">
        <title>Genome sequence of Azospirillum formosense CC-Nfb-7.</title>
        <authorList>
            <person name="Ambrosini A."/>
            <person name="Sant'Anna F.H."/>
            <person name="Cassan F.D."/>
            <person name="Souza E.M."/>
            <person name="Passaglia L.M.P."/>
        </authorList>
    </citation>
    <scope>NUCLEOTIDE SEQUENCE [LARGE SCALE GENOMIC DNA]</scope>
    <source>
        <strain evidence="1 2">CC-NFb-7</strain>
    </source>
</reference>
<dbReference type="EMBL" id="WHOR01000026">
    <property type="protein sequence ID" value="NUB18743.1"/>
    <property type="molecule type" value="Genomic_DNA"/>
</dbReference>